<evidence type="ECO:0000313" key="7">
    <source>
        <dbReference type="EMBL" id="KAH0537365.1"/>
    </source>
</evidence>
<feature type="repeat" description="ANK" evidence="3">
    <location>
        <begin position="1232"/>
        <end position="1255"/>
    </location>
</feature>
<feature type="repeat" description="ANK" evidence="3">
    <location>
        <begin position="688"/>
        <end position="709"/>
    </location>
</feature>
<sequence length="1293" mass="141469">MGDPLSISASIVAILQLIGTVVQYLNDVGGASEDRRRILGEVTSVSGILFLLKDHGERTQWGDSWSATIKSLNVPNGPIEQFRIAIQRLASKLEPAGGLKKVGKELAWPFQKGEVREILSTIEHQKTLFNLALQNDHIGLSQAIKANIASLCDEVGEMSKTVAQLRVSQITQESRDIIAWLSPLDFSLQQNDYIARRQEGTGEWFLESAEFKKWLNGTRETLFCPGIPGAGKTMLVSTAVDYLWNTIRHETIGIAYIYCDYRSRLDHTPVNLLASVLKQLLQEGHPISENLRKLYTHHINRATHPTVDELSKLLHSEMSRYSQVFILVDALDECSDSDGRRQLLLSKIHALQATNNMNLMATSRPVPKIMQEFQQAIRLEIRASDGDVQRYLEGQMPRMASCVMRNINLQEIIKSNIIDVVDGMFLLAQLHLDSLTDKTSPKAIKNALKRLPKGSDALDIAYDEALERINGQQSGFRELAGQVLSWVTYARRPLTVPELQHALAVEPGELELDEENLSDIEELVSACAGLVTVDQKSNIVRLVHYTTREYFERNCSKRFPGAQQRIAATCLTYLSFNTFLEGPCSFSEWSEDRLRRNPLLDYAAQNWGYHVCGEVEHTVKDLALGFLKNTPKVLSSAQLMLNPDYPSPLFDGVPEHVSGIHLSAYFGLKSLIVGLLKDGVAADSKDDGGRTPLSWAASRGQEEIVKLLLGRDDVVADSKDKCGRAPLWWAAKGGFTEIAELLLSRDDVVADSKDVDGRTPLSVALSDGNVEFARVLLSRDDVVADSQDSAGFTPLMWAAFMGRIEAVKLLLGRDDVAVNSKDICGQAPLLYAASSGHTEVVELLLSRDDVAVNSKGIRGQAPLSYAASNGHMEVVGLLLSRDDVAADSKDECSRTPLMRAALQGHVEVVGLLLSRDDVAVDSKDVNDRTTLSWMAEGGSLEIVKLLLGRDGVTVDSKDVGGRTPLSWAASNGHMEVVELLVNRDDVAADSKDKCSRTPLSWAAEGGFMGIVELLLSRDDVEADSKDVNGQTPLLFAILHGHVELVALLLGRDDVAADSRDRCGRTPLSWAAEGGFVRTVELLLSRDDVAADSKDVNGQTPLLFAILHGHMKLAGLLLGRDDVAADSRDSQGLTPLTWAASKGHMEMVKLLLGWDDVAADSRDRCGRTPLSWAAEGGFVGIVKLLLSRDDVAADSRDVNGQTPLMFAILHGHMELVGLLLGRDDVAADSQDSQGLTPLMWAASKGHMEMAKLLLSRDDVVADSPDMDGWTPLMWATVAGHEDIVKLLNSLTPGG</sequence>
<keyword evidence="1" id="KW-0677">Repeat</keyword>
<dbReference type="Pfam" id="PF13637">
    <property type="entry name" value="Ank_4"/>
    <property type="match status" value="1"/>
</dbReference>
<evidence type="ECO:0000259" key="5">
    <source>
        <dbReference type="Pfam" id="PF22939"/>
    </source>
</evidence>
<feature type="repeat" description="ANK" evidence="3">
    <location>
        <begin position="1198"/>
        <end position="1219"/>
    </location>
</feature>
<evidence type="ECO:0000259" key="6">
    <source>
        <dbReference type="Pfam" id="PF24883"/>
    </source>
</evidence>
<feature type="domain" description="Nephrocystin 3-like N-terminal" evidence="6">
    <location>
        <begin position="200"/>
        <end position="364"/>
    </location>
</feature>
<dbReference type="EMBL" id="JAGHQL010000149">
    <property type="protein sequence ID" value="KAH0537365.1"/>
    <property type="molecule type" value="Genomic_DNA"/>
</dbReference>
<feature type="repeat" description="ANK" evidence="3">
    <location>
        <begin position="960"/>
        <end position="983"/>
    </location>
</feature>
<feature type="repeat" description="ANK" evidence="3">
    <location>
        <begin position="1028"/>
        <end position="1049"/>
    </location>
</feature>
<dbReference type="PANTHER" id="PTHR24123">
    <property type="entry name" value="ANKYRIN REPEAT-CONTAINING"/>
    <property type="match status" value="1"/>
</dbReference>
<evidence type="ECO:0000256" key="3">
    <source>
        <dbReference type="PROSITE-ProRule" id="PRU00023"/>
    </source>
</evidence>
<feature type="repeat" description="ANK" evidence="3">
    <location>
        <begin position="756"/>
        <end position="779"/>
    </location>
</feature>
<dbReference type="OrthoDB" id="448455at2759"/>
<dbReference type="Gene3D" id="3.40.50.300">
    <property type="entry name" value="P-loop containing nucleotide triphosphate hydrolases"/>
    <property type="match status" value="1"/>
</dbReference>
<dbReference type="Pfam" id="PF00023">
    <property type="entry name" value="Ank"/>
    <property type="match status" value="4"/>
</dbReference>
<protein>
    <submittedName>
        <fullName evidence="7">Uncharacterized protein</fullName>
    </submittedName>
</protein>
<name>A0A9P8L1H3_9PEZI</name>
<dbReference type="PANTHER" id="PTHR24123:SF33">
    <property type="entry name" value="PROTEIN HOS4"/>
    <property type="match status" value="1"/>
</dbReference>
<evidence type="ECO:0000256" key="4">
    <source>
        <dbReference type="SAM" id="SignalP"/>
    </source>
</evidence>
<dbReference type="Pfam" id="PF24883">
    <property type="entry name" value="NPHP3_N"/>
    <property type="match status" value="1"/>
</dbReference>
<organism evidence="7 8">
    <name type="scientific">Glutinoglossum americanum</name>
    <dbReference type="NCBI Taxonomy" id="1670608"/>
    <lineage>
        <taxon>Eukaryota</taxon>
        <taxon>Fungi</taxon>
        <taxon>Dikarya</taxon>
        <taxon>Ascomycota</taxon>
        <taxon>Pezizomycotina</taxon>
        <taxon>Geoglossomycetes</taxon>
        <taxon>Geoglossales</taxon>
        <taxon>Geoglossaceae</taxon>
        <taxon>Glutinoglossum</taxon>
    </lineage>
</organism>
<keyword evidence="4" id="KW-0732">Signal</keyword>
<feature type="repeat" description="ANK" evidence="3">
    <location>
        <begin position="1266"/>
        <end position="1286"/>
    </location>
</feature>
<feature type="repeat" description="ANK" evidence="3">
    <location>
        <begin position="824"/>
        <end position="847"/>
    </location>
</feature>
<dbReference type="PROSITE" id="PS50297">
    <property type="entry name" value="ANK_REP_REGION"/>
    <property type="match status" value="11"/>
</dbReference>
<gene>
    <name evidence="7" type="ORF">FGG08_005844</name>
</gene>
<dbReference type="InterPro" id="IPR051165">
    <property type="entry name" value="Multifunctional_ANK_Repeat"/>
</dbReference>
<evidence type="ECO:0000313" key="8">
    <source>
        <dbReference type="Proteomes" id="UP000698800"/>
    </source>
</evidence>
<dbReference type="InterPro" id="IPR002110">
    <property type="entry name" value="Ankyrin_rpt"/>
</dbReference>
<dbReference type="InterPro" id="IPR036770">
    <property type="entry name" value="Ankyrin_rpt-contain_sf"/>
</dbReference>
<dbReference type="Pfam" id="PF22939">
    <property type="entry name" value="WHD_GPIID"/>
    <property type="match status" value="1"/>
</dbReference>
<dbReference type="Pfam" id="PF12796">
    <property type="entry name" value="Ank_2"/>
    <property type="match status" value="5"/>
</dbReference>
<feature type="chain" id="PRO_5040503961" evidence="4">
    <location>
        <begin position="24"/>
        <end position="1293"/>
    </location>
</feature>
<accession>A0A9P8L1H3</accession>
<keyword evidence="2 3" id="KW-0040">ANK repeat</keyword>
<dbReference type="PROSITE" id="PS50088">
    <property type="entry name" value="ANK_REPEAT"/>
    <property type="match status" value="11"/>
</dbReference>
<feature type="signal peptide" evidence="4">
    <location>
        <begin position="1"/>
        <end position="23"/>
    </location>
</feature>
<dbReference type="InterPro" id="IPR054471">
    <property type="entry name" value="GPIID_WHD"/>
</dbReference>
<dbReference type="Gene3D" id="1.25.40.20">
    <property type="entry name" value="Ankyrin repeat-containing domain"/>
    <property type="match status" value="6"/>
</dbReference>
<feature type="repeat" description="ANK" evidence="3">
    <location>
        <begin position="790"/>
        <end position="811"/>
    </location>
</feature>
<dbReference type="Proteomes" id="UP000698800">
    <property type="component" value="Unassembled WGS sequence"/>
</dbReference>
<comment type="caution">
    <text evidence="7">The sequence shown here is derived from an EMBL/GenBank/DDBJ whole genome shotgun (WGS) entry which is preliminary data.</text>
</comment>
<feature type="repeat" description="ANK" evidence="3">
    <location>
        <begin position="858"/>
        <end position="881"/>
    </location>
</feature>
<evidence type="ECO:0000256" key="1">
    <source>
        <dbReference type="ARBA" id="ARBA00022737"/>
    </source>
</evidence>
<dbReference type="InterPro" id="IPR056884">
    <property type="entry name" value="NPHP3-like_N"/>
</dbReference>
<keyword evidence="8" id="KW-1185">Reference proteome</keyword>
<dbReference type="InterPro" id="IPR027417">
    <property type="entry name" value="P-loop_NTPase"/>
</dbReference>
<dbReference type="SUPFAM" id="SSF52540">
    <property type="entry name" value="P-loop containing nucleoside triphosphate hydrolases"/>
    <property type="match status" value="1"/>
</dbReference>
<feature type="domain" description="GPI inositol-deacylase winged helix" evidence="5">
    <location>
        <begin position="472"/>
        <end position="552"/>
    </location>
</feature>
<dbReference type="SMART" id="SM00248">
    <property type="entry name" value="ANK"/>
    <property type="match status" value="18"/>
</dbReference>
<dbReference type="SUPFAM" id="SSF48403">
    <property type="entry name" value="Ankyrin repeat"/>
    <property type="match status" value="2"/>
</dbReference>
<evidence type="ECO:0000256" key="2">
    <source>
        <dbReference type="ARBA" id="ARBA00023043"/>
    </source>
</evidence>
<proteinExistence type="predicted"/>
<reference evidence="7" key="1">
    <citation type="submission" date="2021-03" db="EMBL/GenBank/DDBJ databases">
        <title>Comparative genomics and phylogenomic investigation of the class Geoglossomycetes provide insights into ecological specialization and systematics.</title>
        <authorList>
            <person name="Melie T."/>
            <person name="Pirro S."/>
            <person name="Miller A.N."/>
            <person name="Quandt A."/>
        </authorList>
    </citation>
    <scope>NUCLEOTIDE SEQUENCE</scope>
    <source>
        <strain evidence="7">GBOQ0MN5Z8</strain>
    </source>
</reference>
<feature type="repeat" description="ANK" evidence="3">
    <location>
        <begin position="1130"/>
        <end position="1151"/>
    </location>
</feature>